<dbReference type="EMBL" id="LFZN01000067">
    <property type="protein sequence ID" value="KXT00777.1"/>
    <property type="molecule type" value="Genomic_DNA"/>
</dbReference>
<dbReference type="AlphaFoldDB" id="A0A139HEC0"/>
<dbReference type="Gene3D" id="3.30.710.10">
    <property type="entry name" value="Potassium Channel Kv1.1, Chain A"/>
    <property type="match status" value="1"/>
</dbReference>
<protein>
    <recommendedName>
        <fullName evidence="3">BTB domain-containing protein</fullName>
    </recommendedName>
</protein>
<reference evidence="1 2" key="1">
    <citation type="submission" date="2015-07" db="EMBL/GenBank/DDBJ databases">
        <title>Comparative genomics of the Sigatoka disease complex on banana suggests a link between parallel evolutionary changes in Pseudocercospora fijiensis and Pseudocercospora eumusae and increased virulence on the banana host.</title>
        <authorList>
            <person name="Chang T.-C."/>
            <person name="Salvucci A."/>
            <person name="Crous P.W."/>
            <person name="Stergiopoulos I."/>
        </authorList>
    </citation>
    <scope>NUCLEOTIDE SEQUENCE [LARGE SCALE GENOMIC DNA]</scope>
    <source>
        <strain evidence="1 2">CBS 114824</strain>
    </source>
</reference>
<accession>A0A139HEC0</accession>
<keyword evidence="2" id="KW-1185">Reference proteome</keyword>
<evidence type="ECO:0008006" key="3">
    <source>
        <dbReference type="Google" id="ProtNLM"/>
    </source>
</evidence>
<gene>
    <name evidence="1" type="ORF">AC578_2949</name>
</gene>
<sequence length="251" mass="27702">MASASSIRQPYADLGDATEELVTITASNRTTTSHHCVKRKLLCETSRWFRDALKDEAVSHVQIPKHLDCHECIKHYIHWLNTGKLATMDPPASVCPSLASDKEYTLLGGLWYFGDDYGIPGLQDAAISAVLAKMESSKAASGLDLPGGTCINFVYHPSADLSNPRTPFNKLQETLVEMYATQDSVRQLEQMNGKVSAYFLADLCKRQNALLRAPRPDRKRLAEDNACAFHQHGTQELCGAGGPAAKKQRRK</sequence>
<comment type="caution">
    <text evidence="1">The sequence shown here is derived from an EMBL/GenBank/DDBJ whole genome shotgun (WGS) entry which is preliminary data.</text>
</comment>
<organism evidence="1 2">
    <name type="scientific">Pseudocercospora eumusae</name>
    <dbReference type="NCBI Taxonomy" id="321146"/>
    <lineage>
        <taxon>Eukaryota</taxon>
        <taxon>Fungi</taxon>
        <taxon>Dikarya</taxon>
        <taxon>Ascomycota</taxon>
        <taxon>Pezizomycotina</taxon>
        <taxon>Dothideomycetes</taxon>
        <taxon>Dothideomycetidae</taxon>
        <taxon>Mycosphaerellales</taxon>
        <taxon>Mycosphaerellaceae</taxon>
        <taxon>Pseudocercospora</taxon>
    </lineage>
</organism>
<evidence type="ECO:0000313" key="1">
    <source>
        <dbReference type="EMBL" id="KXT00777.1"/>
    </source>
</evidence>
<dbReference type="InterPro" id="IPR011333">
    <property type="entry name" value="SKP1/BTB/POZ_sf"/>
</dbReference>
<dbReference type="OrthoDB" id="3646506at2759"/>
<proteinExistence type="predicted"/>
<evidence type="ECO:0000313" key="2">
    <source>
        <dbReference type="Proteomes" id="UP000070133"/>
    </source>
</evidence>
<dbReference type="Proteomes" id="UP000070133">
    <property type="component" value="Unassembled WGS sequence"/>
</dbReference>
<name>A0A139HEC0_9PEZI</name>